<reference evidence="3 4" key="1">
    <citation type="submission" date="2015-05" db="EMBL/GenBank/DDBJ databases">
        <title>Genome sequencing and analysis of members of genus Stenotrophomonas.</title>
        <authorList>
            <person name="Patil P.P."/>
            <person name="Midha S."/>
            <person name="Patil P.B."/>
        </authorList>
    </citation>
    <scope>NUCLEOTIDE SEQUENCE [LARGE SCALE GENOMIC DNA]</scope>
    <source>
        <strain evidence="3 4">DSM 21858</strain>
    </source>
</reference>
<dbReference type="PROSITE" id="PS51257">
    <property type="entry name" value="PROKAR_LIPOPROTEIN"/>
    <property type="match status" value="1"/>
</dbReference>
<dbReference type="SUPFAM" id="SSF52096">
    <property type="entry name" value="ClpP/crotonase"/>
    <property type="match status" value="1"/>
</dbReference>
<evidence type="ECO:0000313" key="3">
    <source>
        <dbReference type="EMBL" id="KRG68206.1"/>
    </source>
</evidence>
<proteinExistence type="predicted"/>
<dbReference type="PATRIC" id="fig|344882.3.peg.1241"/>
<comment type="caution">
    <text evidence="3">The sequence shown here is derived from an EMBL/GenBank/DDBJ whole genome shotgun (WGS) entry which is preliminary data.</text>
</comment>
<evidence type="ECO:0000256" key="1">
    <source>
        <dbReference type="SAM" id="MobiDB-lite"/>
    </source>
</evidence>
<dbReference type="InterPro" id="IPR029045">
    <property type="entry name" value="ClpP/crotonase-like_dom_sf"/>
</dbReference>
<feature type="region of interest" description="Disordered" evidence="1">
    <location>
        <begin position="341"/>
        <end position="380"/>
    </location>
</feature>
<dbReference type="RefSeq" id="WP_057660235.1">
    <property type="nucleotide sequence ID" value="NZ_LDJL01000016.1"/>
</dbReference>
<feature type="compositionally biased region" description="Basic and acidic residues" evidence="1">
    <location>
        <begin position="341"/>
        <end position="353"/>
    </location>
</feature>
<gene>
    <name evidence="3" type="ORF">ABB29_14275</name>
</gene>
<feature type="signal peptide" evidence="2">
    <location>
        <begin position="1"/>
        <end position="20"/>
    </location>
</feature>
<protein>
    <recommendedName>
        <fullName evidence="5">Lipoprotein</fullName>
    </recommendedName>
</protein>
<dbReference type="Gene3D" id="3.90.226.10">
    <property type="entry name" value="2-enoyl-CoA Hydratase, Chain A, domain 1"/>
    <property type="match status" value="1"/>
</dbReference>
<evidence type="ECO:0000256" key="2">
    <source>
        <dbReference type="SAM" id="SignalP"/>
    </source>
</evidence>
<dbReference type="AlphaFoldDB" id="A0A0R0CQQ9"/>
<dbReference type="Proteomes" id="UP000052052">
    <property type="component" value="Unassembled WGS sequence"/>
</dbReference>
<evidence type="ECO:0008006" key="5">
    <source>
        <dbReference type="Google" id="ProtNLM"/>
    </source>
</evidence>
<feature type="chain" id="PRO_5006394461" description="Lipoprotein" evidence="2">
    <location>
        <begin position="21"/>
        <end position="380"/>
    </location>
</feature>
<evidence type="ECO:0000313" key="4">
    <source>
        <dbReference type="Proteomes" id="UP000052052"/>
    </source>
</evidence>
<keyword evidence="2" id="KW-0732">Signal</keyword>
<keyword evidence="4" id="KW-1185">Reference proteome</keyword>
<sequence>MPVRIVVCVALILLSACKPAPPAPAPAVVAVETANGSEESGAISVGKAATRKEKIDLSKTTEWPNVPLTAGVTQVSCELDYSQGDGQPLDSLDFLQLADAIKPCKQTGVVRLRYTGKINAEFTALMERVSNIAQRMDIQERVLDISSSGGQVEDAIRAGDIIGASQWTLWVREDAICHSSCVLILAAGDQRVIAGRVGIHRMMRINSKATTRAELSQELREVYAQLKDYLERNGAAVTIADLMMTVPNRKLRLLDNGELMEYGLQGANAAQDDLDRIRLTRDCGEDFVRRRDEFLLAFTRRCGAPGFAVEEMNACGLALRGDYGFPDQTCPHESPLAEFDRRLSARGEREKAESLAAPAAAGSAALVPQETLEPTGPEDG</sequence>
<organism evidence="3 4">
    <name type="scientific">Pseudoxanthomonas dokdonensis</name>
    <dbReference type="NCBI Taxonomy" id="344882"/>
    <lineage>
        <taxon>Bacteria</taxon>
        <taxon>Pseudomonadati</taxon>
        <taxon>Pseudomonadota</taxon>
        <taxon>Gammaproteobacteria</taxon>
        <taxon>Lysobacterales</taxon>
        <taxon>Lysobacteraceae</taxon>
        <taxon>Pseudoxanthomonas</taxon>
    </lineage>
</organism>
<feature type="compositionally biased region" description="Low complexity" evidence="1">
    <location>
        <begin position="354"/>
        <end position="366"/>
    </location>
</feature>
<name>A0A0R0CQQ9_9GAMM</name>
<dbReference type="EMBL" id="LDJL01000016">
    <property type="protein sequence ID" value="KRG68206.1"/>
    <property type="molecule type" value="Genomic_DNA"/>
</dbReference>
<accession>A0A0R0CQQ9</accession>
<dbReference type="OrthoDB" id="6034073at2"/>